<comment type="caution">
    <text evidence="2">The sequence shown here is derived from an EMBL/GenBank/DDBJ whole genome shotgun (WGS) entry which is preliminary data.</text>
</comment>
<name>A0A812SE96_9DINO</name>
<gene>
    <name evidence="2" type="ORF">SNAT2548_LOCUS26558</name>
</gene>
<proteinExistence type="predicted"/>
<feature type="domain" description="Glycosyltransferase 61 catalytic" evidence="1">
    <location>
        <begin position="107"/>
        <end position="319"/>
    </location>
</feature>
<evidence type="ECO:0000259" key="1">
    <source>
        <dbReference type="Pfam" id="PF04577"/>
    </source>
</evidence>
<organism evidence="2 3">
    <name type="scientific">Symbiodinium natans</name>
    <dbReference type="NCBI Taxonomy" id="878477"/>
    <lineage>
        <taxon>Eukaryota</taxon>
        <taxon>Sar</taxon>
        <taxon>Alveolata</taxon>
        <taxon>Dinophyceae</taxon>
        <taxon>Suessiales</taxon>
        <taxon>Symbiodiniaceae</taxon>
        <taxon>Symbiodinium</taxon>
    </lineage>
</organism>
<dbReference type="GO" id="GO:0016757">
    <property type="term" value="F:glycosyltransferase activity"/>
    <property type="evidence" value="ECO:0007669"/>
    <property type="project" value="InterPro"/>
</dbReference>
<reference evidence="2" key="1">
    <citation type="submission" date="2021-02" db="EMBL/GenBank/DDBJ databases">
        <authorList>
            <person name="Dougan E. K."/>
            <person name="Rhodes N."/>
            <person name="Thang M."/>
            <person name="Chan C."/>
        </authorList>
    </citation>
    <scope>NUCLEOTIDE SEQUENCE</scope>
</reference>
<dbReference type="Pfam" id="PF04577">
    <property type="entry name" value="Glyco_transf_61"/>
    <property type="match status" value="1"/>
</dbReference>
<evidence type="ECO:0000313" key="2">
    <source>
        <dbReference type="EMBL" id="CAE7472818.1"/>
    </source>
</evidence>
<dbReference type="Proteomes" id="UP000604046">
    <property type="component" value="Unassembled WGS sequence"/>
</dbReference>
<dbReference type="InterPro" id="IPR049625">
    <property type="entry name" value="Glyco_transf_61_cat"/>
</dbReference>
<dbReference type="EMBL" id="CAJNDS010002435">
    <property type="protein sequence ID" value="CAE7472818.1"/>
    <property type="molecule type" value="Genomic_DNA"/>
</dbReference>
<dbReference type="OrthoDB" id="427282at2759"/>
<protein>
    <recommendedName>
        <fullName evidence="1">Glycosyltransferase 61 catalytic domain-containing protein</fullName>
    </recommendedName>
</protein>
<accession>A0A812SE96</accession>
<sequence length="385" mass="43527">MVSRNQSLLDEYAKYACGDGRDYFLTDPTRSLHAELAPLEAGCINMHHRWATVKMTFASNASHGEYLYRDCPESCLEEEFWHKLPTQVVDHDLLVLPSMREPPGMEYQHALLDFLPPAWTVLDLLRNSSTKLVVFSPFQRRLLATLGFPSEQVLEVPLTDDRPALLLCAQRGRTMHLWRVGGSRSSGSSGALPSHPYQDGRFDGDLWHRLIDFQVGPEISDAIAQYNGFAERSFWEPRLVVFLQRCTDHRALENEQRALEAISRALLKSNRTEELLSICTGREDFLEQVQKVRQARLIIGEHGGAMANTVLARSDTGVIELVADAAAQKGMEGPWPPYKSYFYGGLGAAFPFYRVVLYEADPRGKLWVRLDDLQTAVTDFLNRLG</sequence>
<dbReference type="AlphaFoldDB" id="A0A812SE96"/>
<keyword evidence="3" id="KW-1185">Reference proteome</keyword>
<evidence type="ECO:0000313" key="3">
    <source>
        <dbReference type="Proteomes" id="UP000604046"/>
    </source>
</evidence>